<feature type="compositionally biased region" description="Pro residues" evidence="3">
    <location>
        <begin position="136"/>
        <end position="158"/>
    </location>
</feature>
<dbReference type="GO" id="GO:0034605">
    <property type="term" value="P:cellular response to heat"/>
    <property type="evidence" value="ECO:0007669"/>
    <property type="project" value="TreeGrafter"/>
</dbReference>
<evidence type="ECO:0000259" key="4">
    <source>
        <dbReference type="SMART" id="SM00382"/>
    </source>
</evidence>
<proteinExistence type="predicted"/>
<feature type="compositionally biased region" description="Low complexity" evidence="3">
    <location>
        <begin position="176"/>
        <end position="187"/>
    </location>
</feature>
<dbReference type="PANTHER" id="PTHR11638:SF18">
    <property type="entry name" value="HEAT SHOCK PROTEIN 104"/>
    <property type="match status" value="1"/>
</dbReference>
<feature type="region of interest" description="Disordered" evidence="3">
    <location>
        <begin position="529"/>
        <end position="552"/>
    </location>
</feature>
<evidence type="ECO:0000256" key="1">
    <source>
        <dbReference type="ARBA" id="ARBA00022741"/>
    </source>
</evidence>
<dbReference type="AlphaFoldDB" id="A0AA38RWY3"/>
<comment type="caution">
    <text evidence="5">The sequence shown here is derived from an EMBL/GenBank/DDBJ whole genome shotgun (WGS) entry which is preliminary data.</text>
</comment>
<accession>A0AA38RWY3</accession>
<dbReference type="GO" id="GO:0005524">
    <property type="term" value="F:ATP binding"/>
    <property type="evidence" value="ECO:0007669"/>
    <property type="project" value="UniProtKB-KW"/>
</dbReference>
<evidence type="ECO:0000313" key="5">
    <source>
        <dbReference type="EMBL" id="KAJ9158282.1"/>
    </source>
</evidence>
<dbReference type="InterPro" id="IPR003593">
    <property type="entry name" value="AAA+_ATPase"/>
</dbReference>
<dbReference type="InterPro" id="IPR027417">
    <property type="entry name" value="P-loop_NTPase"/>
</dbReference>
<evidence type="ECO:0000256" key="2">
    <source>
        <dbReference type="ARBA" id="ARBA00022840"/>
    </source>
</evidence>
<dbReference type="Gene3D" id="3.40.50.300">
    <property type="entry name" value="P-loop containing nucleotide triphosphate hydrolases"/>
    <property type="match status" value="1"/>
</dbReference>
<dbReference type="Pfam" id="PF07724">
    <property type="entry name" value="AAA_2"/>
    <property type="match status" value="1"/>
</dbReference>
<dbReference type="GO" id="GO:0005737">
    <property type="term" value="C:cytoplasm"/>
    <property type="evidence" value="ECO:0007669"/>
    <property type="project" value="TreeGrafter"/>
</dbReference>
<dbReference type="InterPro" id="IPR050130">
    <property type="entry name" value="ClpA_ClpB"/>
</dbReference>
<keyword evidence="6" id="KW-1185">Reference proteome</keyword>
<gene>
    <name evidence="5" type="ORF">NKR19_g3491</name>
</gene>
<keyword evidence="2" id="KW-0067">ATP-binding</keyword>
<dbReference type="SUPFAM" id="SSF52540">
    <property type="entry name" value="P-loop containing nucleoside triphosphate hydrolases"/>
    <property type="match status" value="1"/>
</dbReference>
<name>A0AA38RWY3_9PEZI</name>
<protein>
    <submittedName>
        <fullName evidence="5">ATPase, aaa-2</fullName>
    </submittedName>
</protein>
<keyword evidence="1" id="KW-0547">Nucleotide-binding</keyword>
<evidence type="ECO:0000256" key="3">
    <source>
        <dbReference type="SAM" id="MobiDB-lite"/>
    </source>
</evidence>
<feature type="compositionally biased region" description="Pro residues" evidence="3">
    <location>
        <begin position="264"/>
        <end position="283"/>
    </location>
</feature>
<organism evidence="5 6">
    <name type="scientific">Coniochaeta hoffmannii</name>
    <dbReference type="NCBI Taxonomy" id="91930"/>
    <lineage>
        <taxon>Eukaryota</taxon>
        <taxon>Fungi</taxon>
        <taxon>Dikarya</taxon>
        <taxon>Ascomycota</taxon>
        <taxon>Pezizomycotina</taxon>
        <taxon>Sordariomycetes</taxon>
        <taxon>Sordariomycetidae</taxon>
        <taxon>Coniochaetales</taxon>
        <taxon>Coniochaetaceae</taxon>
        <taxon>Coniochaeta</taxon>
    </lineage>
</organism>
<dbReference type="PANTHER" id="PTHR11638">
    <property type="entry name" value="ATP-DEPENDENT CLP PROTEASE"/>
    <property type="match status" value="1"/>
</dbReference>
<reference evidence="5" key="1">
    <citation type="submission" date="2022-07" db="EMBL/GenBank/DDBJ databases">
        <title>Fungi with potential for degradation of polypropylene.</title>
        <authorList>
            <person name="Gostincar C."/>
        </authorList>
    </citation>
    <scope>NUCLEOTIDE SEQUENCE</scope>
    <source>
        <strain evidence="5">EXF-13287</strain>
    </source>
</reference>
<sequence>MAAAQVASAAQSLGPDADMVHFVMRECRCDENRARKLLATSKNDPHKAVSHQQKLTAMLARQGHSKAQSPATQPPAPAPEVRSPSATWHHAHISIPTGNGWATAHSGGVSGTFPAAGVQGQTPVTPAPAHYNSHIPSPPSNPERPPPPPPTVPAPAIPRRPVHSPPGSRCDISAVPTPSLTPETPSTSIPPPEKLGPGTVPVWSHSPPVYPAFSPGPAGPDVDISQRPPVPYQTTDGDDDTHMTDPPPVPEVEDYYPYYRAGPPTAPSTTRPPPEPAAAPPVPPPSVIQAPPELQAAPVPRAPAIVYSIHPAENETGVVPAAPVFAGQTAYQVDSQQTTVLDSTAVDEPQDWDFRLPLLPEHEALAILAAGRDNAAALPPGALPVGGSADFNLRQLCAAVQHGADVTTIQKYLREFTGSFIKRRINGTVEGVPSIFYAVQTDEPAILRLWAGYGANISAVHPPTGTPLLAYAIVLSDQLEGRDTSPIVATLLSLGASPKCIPTEFYAPYNRDLPEDGVFRDEIDANDELEEAEEDEDSVTHADVGSGDEAGPATVIPTKEEWRWCSTPAMRIALARTANLTQRYYLDRATKLKRAGVRHRQIAALRNAEAILGIPYYLIGQTIAANRLLRKLLTYITVPSKKPLVLAFAGPSGHGKTELARKLGYLLGLELQVVDCTIVNTEKELFGPRAPYVGSERGSPLNNFIAHNAGRRSIVFLDEFEKTSREIHQSLLLPFDNGEYQDRRSLATIDCSRTIWILATNALDDTIIQFCGANPAILQQGNDGGSANGGTNGNGGDDDAASQRLAKKLATALRAAFLDRFGAPVTGRVSDFIPFLPFSRGEQAVVVHKFLLEMAGRVRDPVRLRPGPEADGEQLLGNVRLRVRRDTSVCARLAETEYSEELGARSLRKAVEDVQDRLVESYLDEDREIEEGEGEGLIQEFVVDVKGDEVVVSKWVMGDKA</sequence>
<dbReference type="SMART" id="SM00382">
    <property type="entry name" value="AAA"/>
    <property type="match status" value="1"/>
</dbReference>
<feature type="domain" description="AAA+ ATPase" evidence="4">
    <location>
        <begin position="642"/>
        <end position="782"/>
    </location>
</feature>
<dbReference type="Proteomes" id="UP001174691">
    <property type="component" value="Unassembled WGS sequence"/>
</dbReference>
<dbReference type="EMBL" id="JANBVN010000039">
    <property type="protein sequence ID" value="KAJ9158282.1"/>
    <property type="molecule type" value="Genomic_DNA"/>
</dbReference>
<evidence type="ECO:0000313" key="6">
    <source>
        <dbReference type="Proteomes" id="UP001174691"/>
    </source>
</evidence>
<dbReference type="GO" id="GO:0016887">
    <property type="term" value="F:ATP hydrolysis activity"/>
    <property type="evidence" value="ECO:0007669"/>
    <property type="project" value="InterPro"/>
</dbReference>
<feature type="region of interest" description="Disordered" evidence="3">
    <location>
        <begin position="60"/>
        <end position="283"/>
    </location>
</feature>
<dbReference type="InterPro" id="IPR003959">
    <property type="entry name" value="ATPase_AAA_core"/>
</dbReference>